<dbReference type="PANTHER" id="PTHR40459:SF1">
    <property type="entry name" value="CONSERVED HYPOTHETICAL ALANINE AND LEUCINE RICH PROTEIN"/>
    <property type="match status" value="1"/>
</dbReference>
<protein>
    <submittedName>
        <fullName evidence="2">Putative short-subunit dehydrogenase-like oxidoreductase (DUF2520 family)</fullName>
    </submittedName>
</protein>
<dbReference type="Pfam" id="PF10728">
    <property type="entry name" value="DUF2520"/>
    <property type="match status" value="1"/>
</dbReference>
<dbReference type="EMBL" id="VFPE01000001">
    <property type="protein sequence ID" value="TQM33866.1"/>
    <property type="molecule type" value="Genomic_DNA"/>
</dbReference>
<dbReference type="InterPro" id="IPR018931">
    <property type="entry name" value="DUF2520"/>
</dbReference>
<comment type="caution">
    <text evidence="2">The sequence shown here is derived from an EMBL/GenBank/DDBJ whole genome shotgun (WGS) entry which is preliminary data.</text>
</comment>
<dbReference type="PANTHER" id="PTHR40459">
    <property type="entry name" value="CONSERVED HYPOTHETICAL ALANINE AND LEUCINE RICH PROTEIN"/>
    <property type="match status" value="1"/>
</dbReference>
<accession>A0A543FJH5</accession>
<dbReference type="SUPFAM" id="SSF51735">
    <property type="entry name" value="NAD(P)-binding Rossmann-fold domains"/>
    <property type="match status" value="1"/>
</dbReference>
<dbReference type="Proteomes" id="UP000320235">
    <property type="component" value="Unassembled WGS sequence"/>
</dbReference>
<dbReference type="InterPro" id="IPR008927">
    <property type="entry name" value="6-PGluconate_DH-like_C_sf"/>
</dbReference>
<dbReference type="InterPro" id="IPR036291">
    <property type="entry name" value="NAD(P)-bd_dom_sf"/>
</dbReference>
<evidence type="ECO:0000313" key="2">
    <source>
        <dbReference type="EMBL" id="TQM33866.1"/>
    </source>
</evidence>
<gene>
    <name evidence="2" type="ORF">FB391_0152</name>
</gene>
<reference evidence="2 3" key="1">
    <citation type="submission" date="2019-06" db="EMBL/GenBank/DDBJ databases">
        <title>Sequencing the genomes of 1000 actinobacteria strains.</title>
        <authorList>
            <person name="Klenk H.-P."/>
        </authorList>
    </citation>
    <scope>NUCLEOTIDE SEQUENCE [LARGE SCALE GENOMIC DNA]</scope>
    <source>
        <strain evidence="2 3">DSM 105492</strain>
    </source>
</reference>
<sequence length="243" mass="24513">MPDFSPGTVAIVGDGRMGRALTLSLRAKGVDVRGPLRRGASGHGADIVLLAVPDSEIATAAASLAHGPVVGHVSGATTLAPLAPHEAFGLHPLMTVTAGGVELAGAPAAIAATSAQALTTARRLAELLGLRPFEIHDADRAAYHAAASIASNFLVTLETFAADLAETAGVPRDSLVPLVRATVANWQASGAAALTGPIARGDDETVARQRAAVAERLPDRVPLFDALAGATRELARASAEPAA</sequence>
<dbReference type="InterPro" id="IPR037108">
    <property type="entry name" value="TM1727-like_C_sf"/>
</dbReference>
<dbReference type="Gene3D" id="3.40.50.720">
    <property type="entry name" value="NAD(P)-binding Rossmann-like Domain"/>
    <property type="match status" value="1"/>
</dbReference>
<evidence type="ECO:0000313" key="3">
    <source>
        <dbReference type="Proteomes" id="UP000320235"/>
    </source>
</evidence>
<keyword evidence="3" id="KW-1185">Reference proteome</keyword>
<evidence type="ECO:0000259" key="1">
    <source>
        <dbReference type="Pfam" id="PF10728"/>
    </source>
</evidence>
<dbReference type="Gene3D" id="1.10.1040.20">
    <property type="entry name" value="ProC-like, C-terminal domain"/>
    <property type="match status" value="1"/>
</dbReference>
<name>A0A543FJH5_9MICO</name>
<dbReference type="AlphaFoldDB" id="A0A543FJH5"/>
<organism evidence="2 3">
    <name type="scientific">Microbacterium kyungheense</name>
    <dbReference type="NCBI Taxonomy" id="1263636"/>
    <lineage>
        <taxon>Bacteria</taxon>
        <taxon>Bacillati</taxon>
        <taxon>Actinomycetota</taxon>
        <taxon>Actinomycetes</taxon>
        <taxon>Micrococcales</taxon>
        <taxon>Microbacteriaceae</taxon>
        <taxon>Microbacterium</taxon>
    </lineage>
</organism>
<feature type="domain" description="DUF2520" evidence="1">
    <location>
        <begin position="107"/>
        <end position="229"/>
    </location>
</feature>
<dbReference type="SUPFAM" id="SSF48179">
    <property type="entry name" value="6-phosphogluconate dehydrogenase C-terminal domain-like"/>
    <property type="match status" value="1"/>
</dbReference>
<proteinExistence type="predicted"/>